<sequence length="220" mass="23184">MNTLLISGAGLPSWIWDDVRPQLGETCVAARPSHGAGLRAYAEAALESAPDGRFAIVAHSAGGVIGAELAALAPDRVSAFLAVSAVIPQARGSFLSALPAPNRWLLSAVMRVAGTRPPNSAIQRGLAHGLDAGTTARLIADFTPESPVLYRGRTTHRSWTGARGYIVTDQDRELPPAIQRTSAERLAPTWTTHLTTGHLPMLEDPKALAGAITQFLDSAQ</sequence>
<organism evidence="2 3">
    <name type="scientific">Paractinoplanes ovalisporus</name>
    <dbReference type="NCBI Taxonomy" id="2810368"/>
    <lineage>
        <taxon>Bacteria</taxon>
        <taxon>Bacillati</taxon>
        <taxon>Actinomycetota</taxon>
        <taxon>Actinomycetes</taxon>
        <taxon>Micromonosporales</taxon>
        <taxon>Micromonosporaceae</taxon>
        <taxon>Paractinoplanes</taxon>
    </lineage>
</organism>
<comment type="caution">
    <text evidence="2">The sequence shown here is derived from an EMBL/GenBank/DDBJ whole genome shotgun (WGS) entry which is preliminary data.</text>
</comment>
<dbReference type="InterPro" id="IPR052897">
    <property type="entry name" value="Sec-Metab_Biosynth_Hydrolase"/>
</dbReference>
<accession>A0ABS2AKY2</accession>
<dbReference type="GO" id="GO:0016787">
    <property type="term" value="F:hydrolase activity"/>
    <property type="evidence" value="ECO:0007669"/>
    <property type="project" value="UniProtKB-KW"/>
</dbReference>
<evidence type="ECO:0000313" key="2">
    <source>
        <dbReference type="EMBL" id="MBM2620522.1"/>
    </source>
</evidence>
<reference evidence="2 3" key="1">
    <citation type="submission" date="2021-01" db="EMBL/GenBank/DDBJ databases">
        <title>Actinoplanes sp. nov. LDG1-06 isolated from lichen.</title>
        <authorList>
            <person name="Saeng-In P."/>
            <person name="Phongsopitanun W."/>
            <person name="Kanchanasin P."/>
            <person name="Yuki M."/>
            <person name="Kudo T."/>
            <person name="Ohkuma M."/>
            <person name="Tanasupawat S."/>
        </authorList>
    </citation>
    <scope>NUCLEOTIDE SEQUENCE [LARGE SCALE GENOMIC DNA]</scope>
    <source>
        <strain evidence="2 3">LDG1-06</strain>
    </source>
</reference>
<dbReference type="Proteomes" id="UP000632138">
    <property type="component" value="Unassembled WGS sequence"/>
</dbReference>
<dbReference type="PANTHER" id="PTHR37017:SF11">
    <property type="entry name" value="ESTERASE_LIPASE_THIOESTERASE DOMAIN-CONTAINING PROTEIN"/>
    <property type="match status" value="1"/>
</dbReference>
<dbReference type="PANTHER" id="PTHR37017">
    <property type="entry name" value="AB HYDROLASE-1 DOMAIN-CONTAINING PROTEIN-RELATED"/>
    <property type="match status" value="1"/>
</dbReference>
<dbReference type="Gene3D" id="3.40.50.1820">
    <property type="entry name" value="alpha/beta hydrolase"/>
    <property type="match status" value="1"/>
</dbReference>
<evidence type="ECO:0000313" key="3">
    <source>
        <dbReference type="Proteomes" id="UP000632138"/>
    </source>
</evidence>
<keyword evidence="2" id="KW-0378">Hydrolase</keyword>
<proteinExistence type="predicted"/>
<evidence type="ECO:0000259" key="1">
    <source>
        <dbReference type="Pfam" id="PF12697"/>
    </source>
</evidence>
<dbReference type="InterPro" id="IPR000073">
    <property type="entry name" value="AB_hydrolase_1"/>
</dbReference>
<feature type="domain" description="AB hydrolase-1" evidence="1">
    <location>
        <begin position="4"/>
        <end position="210"/>
    </location>
</feature>
<dbReference type="EMBL" id="JAENHP010000015">
    <property type="protein sequence ID" value="MBM2620522.1"/>
    <property type="molecule type" value="Genomic_DNA"/>
</dbReference>
<dbReference type="SUPFAM" id="SSF53474">
    <property type="entry name" value="alpha/beta-Hydrolases"/>
    <property type="match status" value="1"/>
</dbReference>
<keyword evidence="3" id="KW-1185">Reference proteome</keyword>
<name>A0ABS2AKY2_9ACTN</name>
<protein>
    <submittedName>
        <fullName evidence="2">Alpha/beta hydrolase</fullName>
    </submittedName>
</protein>
<dbReference type="InterPro" id="IPR029058">
    <property type="entry name" value="AB_hydrolase_fold"/>
</dbReference>
<dbReference type="Pfam" id="PF12697">
    <property type="entry name" value="Abhydrolase_6"/>
    <property type="match status" value="1"/>
</dbReference>
<gene>
    <name evidence="2" type="ORF">JIG36_33980</name>
</gene>
<dbReference type="RefSeq" id="WP_203380508.1">
    <property type="nucleotide sequence ID" value="NZ_JAENHP010000015.1"/>
</dbReference>